<feature type="region of interest" description="Disordered" evidence="1">
    <location>
        <begin position="221"/>
        <end position="278"/>
    </location>
</feature>
<name>A0A831UBP3_GEOME</name>
<dbReference type="EMBL" id="DSOV01000012">
    <property type="protein sequence ID" value="HEN41572.1"/>
    <property type="molecule type" value="Genomic_DNA"/>
</dbReference>
<feature type="compositionally biased region" description="Basic and acidic residues" evidence="1">
    <location>
        <begin position="247"/>
        <end position="256"/>
    </location>
</feature>
<protein>
    <submittedName>
        <fullName evidence="3">Phage antirepressor protein</fullName>
    </submittedName>
</protein>
<dbReference type="PROSITE" id="PS51750">
    <property type="entry name" value="BRO_N"/>
    <property type="match status" value="1"/>
</dbReference>
<dbReference type="SMART" id="SM01040">
    <property type="entry name" value="Bro-N"/>
    <property type="match status" value="1"/>
</dbReference>
<comment type="caution">
    <text evidence="3">The sequence shown here is derived from an EMBL/GenBank/DDBJ whole genome shotgun (WGS) entry which is preliminary data.</text>
</comment>
<dbReference type="InterPro" id="IPR003497">
    <property type="entry name" value="BRO_N_domain"/>
</dbReference>
<organism evidence="3">
    <name type="scientific">Geobacter metallireducens</name>
    <dbReference type="NCBI Taxonomy" id="28232"/>
    <lineage>
        <taxon>Bacteria</taxon>
        <taxon>Pseudomonadati</taxon>
        <taxon>Thermodesulfobacteriota</taxon>
        <taxon>Desulfuromonadia</taxon>
        <taxon>Geobacterales</taxon>
        <taxon>Geobacteraceae</taxon>
        <taxon>Geobacter</taxon>
    </lineage>
</organism>
<evidence type="ECO:0000259" key="2">
    <source>
        <dbReference type="PROSITE" id="PS51750"/>
    </source>
</evidence>
<dbReference type="Pfam" id="PF02498">
    <property type="entry name" value="Bro-N"/>
    <property type="match status" value="1"/>
</dbReference>
<reference evidence="3" key="1">
    <citation type="journal article" date="2020" name="mSystems">
        <title>Genome- and Community-Level Interaction Insights into Carbon Utilization and Element Cycling Functions of Hydrothermarchaeota in Hydrothermal Sediment.</title>
        <authorList>
            <person name="Zhou Z."/>
            <person name="Liu Y."/>
            <person name="Xu W."/>
            <person name="Pan J."/>
            <person name="Luo Z.H."/>
            <person name="Li M."/>
        </authorList>
    </citation>
    <scope>NUCLEOTIDE SEQUENCE [LARGE SCALE GENOMIC DNA]</scope>
    <source>
        <strain evidence="3">SpSt-349</strain>
    </source>
</reference>
<feature type="compositionally biased region" description="Basic and acidic residues" evidence="1">
    <location>
        <begin position="265"/>
        <end position="278"/>
    </location>
</feature>
<gene>
    <name evidence="3" type="ORF">ENQ87_04215</name>
</gene>
<sequence>MTAKEITKLAVFEGREIRKTIYNGEWWFSVADVVEALTDSVDVRQYIKRMRQRDPELDSYWGTICTPLELLAPDGRIRKTNCSNTEGLFRIIQSIPSPKAEPFKRWLARVGHERIQEIENPELAQERMKQLYEQKGYPKEWIDKRLRGIAVRQDLTDEWKVRGARSSREFAILTNEIMQGAFDLKVEEYKEVKGLKRENLRDHMTDMELILTMLAEATTTKLHRDRDSQGFEPLQKDARDGGAVAGRTREDIERQSGKPVVSGENFKELTGRKSRRLE</sequence>
<accession>A0A831UBP3</accession>
<evidence type="ECO:0000256" key="1">
    <source>
        <dbReference type="SAM" id="MobiDB-lite"/>
    </source>
</evidence>
<feature type="compositionally biased region" description="Basic and acidic residues" evidence="1">
    <location>
        <begin position="222"/>
        <end position="240"/>
    </location>
</feature>
<feature type="domain" description="Bro-N" evidence="2">
    <location>
        <begin position="3"/>
        <end position="122"/>
    </location>
</feature>
<dbReference type="AlphaFoldDB" id="A0A831UBP3"/>
<evidence type="ECO:0000313" key="3">
    <source>
        <dbReference type="EMBL" id="HEN41572.1"/>
    </source>
</evidence>
<proteinExistence type="predicted"/>